<keyword evidence="1" id="KW-0547">Nucleotide-binding</keyword>
<gene>
    <name evidence="1" type="ORF">E5331_14555</name>
</gene>
<keyword evidence="2" id="KW-1185">Reference proteome</keyword>
<name>A0AC61RGZ3_9BACT</name>
<organism evidence="1 2">
    <name type="scientific">Lepagella muris</name>
    <dbReference type="NCBI Taxonomy" id="3032870"/>
    <lineage>
        <taxon>Bacteria</taxon>
        <taxon>Pseudomonadati</taxon>
        <taxon>Bacteroidota</taxon>
        <taxon>Bacteroidia</taxon>
        <taxon>Bacteroidales</taxon>
        <taxon>Muribaculaceae</taxon>
        <taxon>Lepagella</taxon>
    </lineage>
</organism>
<sequence length="407" mass="46925">MIMKIIDRPIYINRIIRQLNRGMMLVLVGQRRVGKSFILRSLSNWLSQNKPKSNVLFIDKDFNSFNFIKTSDDLYAHAVENLPLGEENYLLIDEVQDIDGYETALRSLYAEDRCQIIATGSNAYMFSSEIATKFSGRYIEINIRSLGYEEFLRFHNLSDGHEALLKYISFGGMPGLANYQFDDVPEIKAYLQGVYNTIVLKDIVAREQIRNIKFLENLILFLADNVGQLVSVNSIVKYLKSQGSKVTNDVATKYIKSISNALIINQLSRYDIHGKRIFELIEKYYFCDHGLRNCIINEMPNVFGSIEKIIENIVRNHLLIQEFDIYVGVIPSGEIDFVAKKGDKTIYIQVAYKLSTEETIKREFGNLRAIKDDFPKYVVTMEDIVGPVKEYPGIIHIHLRDFLKTVY</sequence>
<accession>A0AC61RGZ3</accession>
<keyword evidence="1" id="KW-0067">ATP-binding</keyword>
<evidence type="ECO:0000313" key="2">
    <source>
        <dbReference type="Proteomes" id="UP000306319"/>
    </source>
</evidence>
<dbReference type="Proteomes" id="UP000306319">
    <property type="component" value="Unassembled WGS sequence"/>
</dbReference>
<comment type="caution">
    <text evidence="1">The sequence shown here is derived from an EMBL/GenBank/DDBJ whole genome shotgun (WGS) entry which is preliminary data.</text>
</comment>
<protein>
    <submittedName>
        <fullName evidence="1">ATP-binding protein</fullName>
    </submittedName>
</protein>
<evidence type="ECO:0000313" key="1">
    <source>
        <dbReference type="EMBL" id="TGY77403.1"/>
    </source>
</evidence>
<reference evidence="1" key="1">
    <citation type="submission" date="2019-04" db="EMBL/GenBank/DDBJ databases">
        <title>Microbes associate with the intestines of laboratory mice.</title>
        <authorList>
            <person name="Navarre W."/>
            <person name="Wong E."/>
            <person name="Huang K."/>
            <person name="Tropini C."/>
            <person name="Ng K."/>
            <person name="Yu B."/>
        </authorList>
    </citation>
    <scope>NUCLEOTIDE SEQUENCE</scope>
    <source>
        <strain evidence="1">NM04_E33</strain>
    </source>
</reference>
<dbReference type="EMBL" id="SRYB01000025">
    <property type="protein sequence ID" value="TGY77403.1"/>
    <property type="molecule type" value="Genomic_DNA"/>
</dbReference>
<proteinExistence type="predicted"/>